<feature type="coiled-coil region" evidence="1">
    <location>
        <begin position="422"/>
        <end position="470"/>
    </location>
</feature>
<evidence type="ECO:0008006" key="5">
    <source>
        <dbReference type="Google" id="ProtNLM"/>
    </source>
</evidence>
<organism evidence="3 4">
    <name type="scientific">Dendroctonus ponderosae</name>
    <name type="common">Mountain pine beetle</name>
    <dbReference type="NCBI Taxonomy" id="77166"/>
    <lineage>
        <taxon>Eukaryota</taxon>
        <taxon>Metazoa</taxon>
        <taxon>Ecdysozoa</taxon>
        <taxon>Arthropoda</taxon>
        <taxon>Hexapoda</taxon>
        <taxon>Insecta</taxon>
        <taxon>Pterygota</taxon>
        <taxon>Neoptera</taxon>
        <taxon>Endopterygota</taxon>
        <taxon>Coleoptera</taxon>
        <taxon>Polyphaga</taxon>
        <taxon>Cucujiformia</taxon>
        <taxon>Curculionidae</taxon>
        <taxon>Scolytinae</taxon>
        <taxon>Dendroctonus</taxon>
    </lineage>
</organism>
<keyword evidence="2" id="KW-0812">Transmembrane</keyword>
<dbReference type="AlphaFoldDB" id="A0AAR5QET9"/>
<proteinExistence type="predicted"/>
<reference evidence="4" key="1">
    <citation type="journal article" date="2013" name="Genome Biol.">
        <title>Draft genome of the mountain pine beetle, Dendroctonus ponderosae Hopkins, a major forest pest.</title>
        <authorList>
            <person name="Keeling C.I."/>
            <person name="Yuen M.M."/>
            <person name="Liao N.Y."/>
            <person name="Docking T.R."/>
            <person name="Chan S.K."/>
            <person name="Taylor G.A."/>
            <person name="Palmquist D.L."/>
            <person name="Jackman S.D."/>
            <person name="Nguyen A."/>
            <person name="Li M."/>
            <person name="Henderson H."/>
            <person name="Janes J.K."/>
            <person name="Zhao Y."/>
            <person name="Pandoh P."/>
            <person name="Moore R."/>
            <person name="Sperling F.A."/>
            <person name="Huber D.P."/>
            <person name="Birol I."/>
            <person name="Jones S.J."/>
            <person name="Bohlmann J."/>
        </authorList>
    </citation>
    <scope>NUCLEOTIDE SEQUENCE</scope>
</reference>
<sequence length="940" mass="107020">MDLHDQSNVGNIVQSIFSTCDIDNIDLVPVSKLIEFIRPYLLQDLEALENLQLLLDPFNTEALITSEQFCEVMTNWCQTLASPTEGETENSEFNKTPCNPASIDMLDLPYTHSTPRASLGDKLALRCKDLLNLSNVSGYSLSTSRVEECEPDKTILEEENKMLKQQLSKTSHELLMIKQQLAASEDINEQLQQDLGKANRILQQEQQANEHLTKDIKYSEDLRDELSYCKKHIGQLKSKLEQSQKEVLFTQKLNNELEEEKCKLEKKAEASSKYREQMENELIGAKNEVNSKAVQLQEQNEMFSALQRDFARQKDIIDQLMEENNRLNQHKVTLARTVESKSFDQEEKFTILGNSEESFELELDPELIKTNGNSADQAHKSLYTEICKTRPLADSSYSELIMQGDKLELKTLLEADNCRFTLRGIEQELKKTENALEVKSNQCDALEKRLAEVQAKLIESETSLKNHNQALQMMFHDLGDAVLDSSLQAQIVQLQKELDINNTQFSLKRLARIFVDEYGRLQGKALVAQLEVEAQTENRRPASKASKKVASYSKQQMVIDKLKEKNEYLESLLQISAATKASKGDALKNIEVQIVEKQGTWEELEARCGQLREDVRAAEEKLKITEEQLETLKRRVEETEAEVRASETADKLSEKRSINKFTLSGGKENANRALQNGDACGLSELRLVSKYLYNNNADDIFDVPSLDVRVFADELVGQLDWIESSPRSREKLGRDKLEQMVRALTLQLMAHCSTITERIEKETKKYRSEYEGLLDLITDISHRLRDHVCIGTSEPIIPVHVLLEEVKQRVKMLVQNAGQVSVLISEHRIKWCWDLMISHMAMLQQDNEGLRVLSRIASQSDQTDVNKILSAPATSVGKDKNRRSYFGYSLKATFLFVIILVVVMALIIAINQTCRMIVDDAQYCPFDGAVERINQGLPPL</sequence>
<feature type="coiled-coil region" evidence="1">
    <location>
        <begin position="153"/>
        <end position="215"/>
    </location>
</feature>
<evidence type="ECO:0000256" key="1">
    <source>
        <dbReference type="SAM" id="Coils"/>
    </source>
</evidence>
<feature type="transmembrane region" description="Helical" evidence="2">
    <location>
        <begin position="885"/>
        <end position="910"/>
    </location>
</feature>
<name>A0AAR5QET9_DENPD</name>
<keyword evidence="4" id="KW-1185">Reference proteome</keyword>
<keyword evidence="1" id="KW-0175">Coiled coil</keyword>
<keyword evidence="2" id="KW-1133">Transmembrane helix</keyword>
<dbReference type="Proteomes" id="UP000019118">
    <property type="component" value="Unassembled WGS sequence"/>
</dbReference>
<evidence type="ECO:0000313" key="4">
    <source>
        <dbReference type="Proteomes" id="UP000019118"/>
    </source>
</evidence>
<protein>
    <recommendedName>
        <fullName evidence="5">KASH domain-containing protein</fullName>
    </recommendedName>
</protein>
<accession>A0AAR5QET9</accession>
<keyword evidence="2" id="KW-0472">Membrane</keyword>
<dbReference type="EnsemblMetazoa" id="XM_019916148.1">
    <property type="protein sequence ID" value="XP_019771707.1"/>
    <property type="gene ID" value="LOC109545445"/>
</dbReference>
<reference evidence="3" key="2">
    <citation type="submission" date="2024-08" db="UniProtKB">
        <authorList>
            <consortium name="EnsemblMetazoa"/>
        </authorList>
    </citation>
    <scope>IDENTIFICATION</scope>
</reference>
<feature type="coiled-coil region" evidence="1">
    <location>
        <begin position="240"/>
        <end position="337"/>
    </location>
</feature>
<evidence type="ECO:0000256" key="2">
    <source>
        <dbReference type="SAM" id="Phobius"/>
    </source>
</evidence>
<feature type="coiled-coil region" evidence="1">
    <location>
        <begin position="601"/>
        <end position="649"/>
    </location>
</feature>
<evidence type="ECO:0000313" key="3">
    <source>
        <dbReference type="EnsemblMetazoa" id="XP_019771707.1"/>
    </source>
</evidence>